<accession>A0A498LE87</accession>
<dbReference type="PANTHER" id="PTHR47331">
    <property type="entry name" value="PHD-TYPE DOMAIN-CONTAINING PROTEIN"/>
    <property type="match status" value="1"/>
</dbReference>
<proteinExistence type="predicted"/>
<evidence type="ECO:0000313" key="1">
    <source>
        <dbReference type="EMBL" id="RXN04864.1"/>
    </source>
</evidence>
<protein>
    <submittedName>
        <fullName evidence="1">Pao retrotransposon peptidase family</fullName>
    </submittedName>
</protein>
<dbReference type="AlphaFoldDB" id="A0A498LE87"/>
<dbReference type="EMBL" id="QBIY01013428">
    <property type="protein sequence ID" value="RXN04864.1"/>
    <property type="molecule type" value="Genomic_DNA"/>
</dbReference>
<name>A0A498LE87_LABRO</name>
<comment type="caution">
    <text evidence="1">The sequence shown here is derived from an EMBL/GenBank/DDBJ whole genome shotgun (WGS) entry which is preliminary data.</text>
</comment>
<keyword evidence="3" id="KW-1185">Reference proteome</keyword>
<dbReference type="EMBL" id="QBIY01012947">
    <property type="protein sequence ID" value="RXN13754.1"/>
    <property type="molecule type" value="Genomic_DNA"/>
</dbReference>
<dbReference type="PANTHER" id="PTHR47331:SF5">
    <property type="entry name" value="RIBONUCLEASE H"/>
    <property type="match status" value="1"/>
</dbReference>
<sequence length="419" mass="48503">MIPDNITLQYSRQRGTSNEWKVSEVMEFLQKEILSRERTMQLIKSAPVTAKHNTVKNVWQKGQKIEIEALETPQVCTAVMKIPDYYWCIVSGQVERITDALVAVESIFGWSVQGPVKMPIVADAACMQVQVSEDALVLQHLKAFWEIESLGITMKQTENPEEEEALLQFEKTTQYKDGRYKVELPWRPDKPGLQDDYRTAKKRFEGLKRKLQSDLVLCHNIKESELCWKGPPFLKTPNLTEESDGDQRDEDVSNELKQVKQISVQLNSSSDQSETEPVLDLLKYSKLKKVSGSLLGLRDNAKTFKRANQDLSKLWQAVKDPQLLEYFSGKNIVWRFIVERAAWWGGFWERLVREVEATLNSRPLTFVHNKVDEPAHFLVGEQLTALPPKPFPADHDHLTVSKEEMTRRWRYRNRLMTNL</sequence>
<gene>
    <name evidence="2" type="ORF">ROHU_009461</name>
    <name evidence="1" type="ORF">ROHU_012870</name>
</gene>
<evidence type="ECO:0000313" key="3">
    <source>
        <dbReference type="Proteomes" id="UP000290572"/>
    </source>
</evidence>
<organism evidence="1 3">
    <name type="scientific">Labeo rohita</name>
    <name type="common">Indian major carp</name>
    <name type="synonym">Cyprinus rohita</name>
    <dbReference type="NCBI Taxonomy" id="84645"/>
    <lineage>
        <taxon>Eukaryota</taxon>
        <taxon>Metazoa</taxon>
        <taxon>Chordata</taxon>
        <taxon>Craniata</taxon>
        <taxon>Vertebrata</taxon>
        <taxon>Euteleostomi</taxon>
        <taxon>Actinopterygii</taxon>
        <taxon>Neopterygii</taxon>
        <taxon>Teleostei</taxon>
        <taxon>Ostariophysi</taxon>
        <taxon>Cypriniformes</taxon>
        <taxon>Cyprinidae</taxon>
        <taxon>Labeoninae</taxon>
        <taxon>Labeonini</taxon>
        <taxon>Labeo</taxon>
    </lineage>
</organism>
<dbReference type="Proteomes" id="UP000290572">
    <property type="component" value="Unassembled WGS sequence"/>
</dbReference>
<reference evidence="1 3" key="1">
    <citation type="submission" date="2018-03" db="EMBL/GenBank/DDBJ databases">
        <title>Draft genome sequence of Rohu Carp (Labeo rohita).</title>
        <authorList>
            <person name="Das P."/>
            <person name="Kushwaha B."/>
            <person name="Joshi C.G."/>
            <person name="Kumar D."/>
            <person name="Nagpure N.S."/>
            <person name="Sahoo L."/>
            <person name="Das S.P."/>
            <person name="Bit A."/>
            <person name="Patnaik S."/>
            <person name="Meher P.K."/>
            <person name="Jayasankar P."/>
            <person name="Koringa P.G."/>
            <person name="Patel N.V."/>
            <person name="Hinsu A.T."/>
            <person name="Kumar R."/>
            <person name="Pandey M."/>
            <person name="Agarwal S."/>
            <person name="Srivastava S."/>
            <person name="Singh M."/>
            <person name="Iquebal M.A."/>
            <person name="Jaiswal S."/>
            <person name="Angadi U.B."/>
            <person name="Kumar N."/>
            <person name="Raza M."/>
            <person name="Shah T.M."/>
            <person name="Rai A."/>
            <person name="Jena J.K."/>
        </authorList>
    </citation>
    <scope>NUCLEOTIDE SEQUENCE [LARGE SCALE GENOMIC DNA]</scope>
    <source>
        <strain evidence="1">DASCIFA01</strain>
        <tissue evidence="1">Testis</tissue>
    </source>
</reference>
<evidence type="ECO:0000313" key="2">
    <source>
        <dbReference type="EMBL" id="RXN13754.1"/>
    </source>
</evidence>